<evidence type="ECO:0000313" key="3">
    <source>
        <dbReference type="EMBL" id="CAB4007530.1"/>
    </source>
</evidence>
<sequence length="138" mass="15693">MIYSLKSSEIKPRSVWEEDLAVASITEKMKKLERDLRSSNSEYDKAMADLHVMKAQLDAVRLENRHLKEASFQGELKDLDLYHSNKQFMSDLQDVGTSHRARSSLSPKDTARYPGKASLSPDRKSSRNSTFTTSPDAR</sequence>
<dbReference type="EMBL" id="CACRXK020005822">
    <property type="protein sequence ID" value="CAB4007530.1"/>
    <property type="molecule type" value="Genomic_DNA"/>
</dbReference>
<feature type="coiled-coil region" evidence="1">
    <location>
        <begin position="22"/>
        <end position="70"/>
    </location>
</feature>
<name>A0A6S7HVW1_PARCT</name>
<protein>
    <submittedName>
        <fullName evidence="3">Uncharacterized protein</fullName>
    </submittedName>
</protein>
<organism evidence="3 4">
    <name type="scientific">Paramuricea clavata</name>
    <name type="common">Red gorgonian</name>
    <name type="synonym">Violescent sea-whip</name>
    <dbReference type="NCBI Taxonomy" id="317549"/>
    <lineage>
        <taxon>Eukaryota</taxon>
        <taxon>Metazoa</taxon>
        <taxon>Cnidaria</taxon>
        <taxon>Anthozoa</taxon>
        <taxon>Octocorallia</taxon>
        <taxon>Malacalcyonacea</taxon>
        <taxon>Plexauridae</taxon>
        <taxon>Paramuricea</taxon>
    </lineage>
</organism>
<feature type="compositionally biased region" description="Polar residues" evidence="2">
    <location>
        <begin position="127"/>
        <end position="138"/>
    </location>
</feature>
<keyword evidence="4" id="KW-1185">Reference proteome</keyword>
<evidence type="ECO:0000256" key="1">
    <source>
        <dbReference type="SAM" id="Coils"/>
    </source>
</evidence>
<accession>A0A6S7HVW1</accession>
<dbReference type="AlphaFoldDB" id="A0A6S7HVW1"/>
<gene>
    <name evidence="3" type="ORF">PACLA_8A081034</name>
</gene>
<proteinExistence type="predicted"/>
<dbReference type="OrthoDB" id="5965120at2759"/>
<comment type="caution">
    <text evidence="3">The sequence shown here is derived from an EMBL/GenBank/DDBJ whole genome shotgun (WGS) entry which is preliminary data.</text>
</comment>
<dbReference type="Proteomes" id="UP001152795">
    <property type="component" value="Unassembled WGS sequence"/>
</dbReference>
<keyword evidence="1" id="KW-0175">Coiled coil</keyword>
<evidence type="ECO:0000256" key="2">
    <source>
        <dbReference type="SAM" id="MobiDB-lite"/>
    </source>
</evidence>
<evidence type="ECO:0000313" key="4">
    <source>
        <dbReference type="Proteomes" id="UP001152795"/>
    </source>
</evidence>
<reference evidence="3" key="1">
    <citation type="submission" date="2020-04" db="EMBL/GenBank/DDBJ databases">
        <authorList>
            <person name="Alioto T."/>
            <person name="Alioto T."/>
            <person name="Gomez Garrido J."/>
        </authorList>
    </citation>
    <scope>NUCLEOTIDE SEQUENCE</scope>
    <source>
        <strain evidence="3">A484AB</strain>
    </source>
</reference>
<feature type="region of interest" description="Disordered" evidence="2">
    <location>
        <begin position="93"/>
        <end position="138"/>
    </location>
</feature>